<feature type="compositionally biased region" description="Polar residues" evidence="2">
    <location>
        <begin position="57"/>
        <end position="67"/>
    </location>
</feature>
<evidence type="ECO:0000313" key="4">
    <source>
        <dbReference type="Proteomes" id="UP000027920"/>
    </source>
</evidence>
<feature type="compositionally biased region" description="Low complexity" evidence="2">
    <location>
        <begin position="87"/>
        <end position="99"/>
    </location>
</feature>
<keyword evidence="1" id="KW-0175">Coiled coil</keyword>
<feature type="coiled-coil region" evidence="1">
    <location>
        <begin position="280"/>
        <end position="314"/>
    </location>
</feature>
<feature type="compositionally biased region" description="Low complexity" evidence="2">
    <location>
        <begin position="13"/>
        <end position="23"/>
    </location>
</feature>
<feature type="compositionally biased region" description="Basic residues" evidence="2">
    <location>
        <begin position="1"/>
        <end position="10"/>
    </location>
</feature>
<dbReference type="AlphaFoldDB" id="A0A072NW52"/>
<dbReference type="RefSeq" id="XP_013254232.1">
    <property type="nucleotide sequence ID" value="XM_013398778.1"/>
</dbReference>
<reference evidence="3 4" key="1">
    <citation type="submission" date="2013-03" db="EMBL/GenBank/DDBJ databases">
        <title>The Genome Sequence of Exophiala aquamarina CBS 119918.</title>
        <authorList>
            <consortium name="The Broad Institute Genomics Platform"/>
            <person name="Cuomo C."/>
            <person name="de Hoog S."/>
            <person name="Gorbushina A."/>
            <person name="Walker B."/>
            <person name="Young S.K."/>
            <person name="Zeng Q."/>
            <person name="Gargeya S."/>
            <person name="Fitzgerald M."/>
            <person name="Haas B."/>
            <person name="Abouelleil A."/>
            <person name="Allen A.W."/>
            <person name="Alvarado L."/>
            <person name="Arachchi H.M."/>
            <person name="Berlin A.M."/>
            <person name="Chapman S.B."/>
            <person name="Gainer-Dewar J."/>
            <person name="Goldberg J."/>
            <person name="Griggs A."/>
            <person name="Gujja S."/>
            <person name="Hansen M."/>
            <person name="Howarth C."/>
            <person name="Imamovic A."/>
            <person name="Ireland A."/>
            <person name="Larimer J."/>
            <person name="McCowan C."/>
            <person name="Murphy C."/>
            <person name="Pearson M."/>
            <person name="Poon T.W."/>
            <person name="Priest M."/>
            <person name="Roberts A."/>
            <person name="Saif S."/>
            <person name="Shea T."/>
            <person name="Sisk P."/>
            <person name="Sykes S."/>
            <person name="Wortman J."/>
            <person name="Nusbaum C."/>
            <person name="Birren B."/>
        </authorList>
    </citation>
    <scope>NUCLEOTIDE SEQUENCE [LARGE SCALE GENOMIC DNA]</scope>
    <source>
        <strain evidence="3 4">CBS 119918</strain>
    </source>
</reference>
<sequence>MLRSPAKRRRLDSSTTETDSGTDPNPSLHQQPTTPTRASYLSPTRSSLARSHPHLINRTTSRSSSKPTAKRLRDEILRPPGKPSETLSAAASPPSLAAANDSDQSEGGSRGNQTATNSAHTTTTDAPDQTQPSSRSWSASSEQQPVNQPRRSPTGEADPLPYIFKPILVSRPSSGSRPGPRNRSEELDLPPTPVQLGLSTMPDKPRGLASSSSPRGSKSGSGRRRRRRTDGPITSSPLKPKDPGRNARESDDRNAEDLLVIEALESELDDSRNIAASSLVKKKGTNLSTLRERLEQLKMEVRRLDVAVEKDEADDDVLSLLLPSTAECANVGAADEEKAMQYLSLFSPGDLRLTTSTKTKKVRGRTKIIHTLGLKAPPPWPVHAFTFAFEVVVDAEDARVEDVSRIYTAAHPHRKGPTVGIQKWVWQRMDHPLHKLDVGGVIWGLGQWFAASTERAKVFHRLDLQYNLSSSDDTKIGKHLTERGAIMLLPFLHRTQVQINVPGETKRPKKKILLLWDINIDWSSEVKSNIRIAASGVPAKTGRDLAEVFASLFPTKGVAAAAEYVLGLLQGDEETESPVGEPVRRRKRK</sequence>
<dbReference type="GeneID" id="25287171"/>
<protein>
    <submittedName>
        <fullName evidence="3">Uncharacterized protein</fullName>
    </submittedName>
</protein>
<organism evidence="3 4">
    <name type="scientific">Exophiala aquamarina CBS 119918</name>
    <dbReference type="NCBI Taxonomy" id="1182545"/>
    <lineage>
        <taxon>Eukaryota</taxon>
        <taxon>Fungi</taxon>
        <taxon>Dikarya</taxon>
        <taxon>Ascomycota</taxon>
        <taxon>Pezizomycotina</taxon>
        <taxon>Eurotiomycetes</taxon>
        <taxon>Chaetothyriomycetidae</taxon>
        <taxon>Chaetothyriales</taxon>
        <taxon>Herpotrichiellaceae</taxon>
        <taxon>Exophiala</taxon>
    </lineage>
</organism>
<feature type="region of interest" description="Disordered" evidence="2">
    <location>
        <begin position="1"/>
        <end position="254"/>
    </location>
</feature>
<feature type="compositionally biased region" description="Polar residues" evidence="2">
    <location>
        <begin position="24"/>
        <end position="49"/>
    </location>
</feature>
<feature type="compositionally biased region" description="Polar residues" evidence="2">
    <location>
        <begin position="101"/>
        <end position="113"/>
    </location>
</feature>
<accession>A0A072NW52</accession>
<feature type="compositionally biased region" description="Low complexity" evidence="2">
    <location>
        <begin position="114"/>
        <end position="144"/>
    </location>
</feature>
<evidence type="ECO:0000256" key="2">
    <source>
        <dbReference type="SAM" id="MobiDB-lite"/>
    </source>
</evidence>
<dbReference type="EMBL" id="AMGV01000022">
    <property type="protein sequence ID" value="KEF51642.1"/>
    <property type="molecule type" value="Genomic_DNA"/>
</dbReference>
<dbReference type="OrthoDB" id="4160836at2759"/>
<gene>
    <name evidence="3" type="ORF">A1O9_12277</name>
</gene>
<evidence type="ECO:0000256" key="1">
    <source>
        <dbReference type="SAM" id="Coils"/>
    </source>
</evidence>
<dbReference type="VEuPathDB" id="FungiDB:A1O9_12277"/>
<feature type="compositionally biased region" description="Low complexity" evidence="2">
    <location>
        <begin position="210"/>
        <end position="220"/>
    </location>
</feature>
<dbReference type="STRING" id="1182545.A0A072NW52"/>
<dbReference type="Proteomes" id="UP000027920">
    <property type="component" value="Unassembled WGS sequence"/>
</dbReference>
<proteinExistence type="predicted"/>
<dbReference type="HOGENOM" id="CLU_029857_1_0_1"/>
<feature type="non-terminal residue" evidence="3">
    <location>
        <position position="589"/>
    </location>
</feature>
<comment type="caution">
    <text evidence="3">The sequence shown here is derived from an EMBL/GenBank/DDBJ whole genome shotgun (WGS) entry which is preliminary data.</text>
</comment>
<feature type="compositionally biased region" description="Basic and acidic residues" evidence="2">
    <location>
        <begin position="239"/>
        <end position="254"/>
    </location>
</feature>
<evidence type="ECO:0000313" key="3">
    <source>
        <dbReference type="EMBL" id="KEF51642.1"/>
    </source>
</evidence>
<keyword evidence="4" id="KW-1185">Reference proteome</keyword>
<feature type="compositionally biased region" description="Low complexity" evidence="2">
    <location>
        <begin position="170"/>
        <end position="181"/>
    </location>
</feature>
<name>A0A072NW52_9EURO</name>